<dbReference type="HOGENOM" id="CLU_3172397_0_0_6"/>
<proteinExistence type="predicted"/>
<accession>H2ITX1</accession>
<protein>
    <submittedName>
        <fullName evidence="1">Uncharacterized protein</fullName>
    </submittedName>
</protein>
<evidence type="ECO:0000313" key="2">
    <source>
        <dbReference type="Proteomes" id="UP000009010"/>
    </source>
</evidence>
<gene>
    <name evidence="1" type="ordered locus">Rahaq2_1755</name>
</gene>
<dbReference type="AlphaFoldDB" id="H2ITX1"/>
<keyword evidence="2" id="KW-1185">Reference proteome</keyword>
<dbReference type="PATRIC" id="fig|745277.3.peg.1679"/>
<sequence>MITIMPDFALSLDVNCASTAINVLPEGYGGETFTMVMYEFTALLRFI</sequence>
<reference evidence="2" key="2">
    <citation type="submission" date="2012-01" db="EMBL/GenBank/DDBJ databases">
        <title>Complete sequence of chromosome of Rahnella aquatilis CIP 78.65.</title>
        <authorList>
            <person name="Lucas S."/>
            <person name="Han J."/>
            <person name="Lapidus A."/>
            <person name="Cheng J.-F."/>
            <person name="Goodwin L."/>
            <person name="Pitluck S."/>
            <person name="Peters L."/>
            <person name="Ovchinnikova G."/>
            <person name="Held B."/>
            <person name="Detter J.C."/>
            <person name="Han C."/>
            <person name="Tapia R."/>
            <person name="Land M."/>
            <person name="Hauser L."/>
            <person name="Kyrpides N."/>
            <person name="Ivanova N."/>
            <person name="Pagani I."/>
            <person name="Sobecky P."/>
            <person name="Martinez R."/>
            <person name="Woyke T."/>
        </authorList>
    </citation>
    <scope>NUCLEOTIDE SEQUENCE [LARGE SCALE GENOMIC DNA]</scope>
    <source>
        <strain evidence="2">ATCC 33071 / DSM 4594 / JCM 1683 / NBRC 105701 / NCIMB 13365 / CIP 78.65</strain>
    </source>
</reference>
<name>H2ITX1_RAHAC</name>
<reference evidence="1 2" key="1">
    <citation type="journal article" date="2012" name="J. Bacteriol.">
        <title>Complete Genome Sequence of Rahnella aquatilis CIP 78.65.</title>
        <authorList>
            <person name="Martinez R.J."/>
            <person name="Bruce D."/>
            <person name="Detter C."/>
            <person name="Goodwin L.A."/>
            <person name="Han J."/>
            <person name="Han C.S."/>
            <person name="Held B."/>
            <person name="Land M.L."/>
            <person name="Mikhailova N."/>
            <person name="Nolan M."/>
            <person name="Pennacchio L."/>
            <person name="Pitluck S."/>
            <person name="Tapia R."/>
            <person name="Woyke T."/>
            <person name="Sobecky P.A."/>
        </authorList>
    </citation>
    <scope>NUCLEOTIDE SEQUENCE [LARGE SCALE GENOMIC DNA]</scope>
    <source>
        <strain evidence="2">ATCC 33071 / DSM 4594 / JCM 1683 / NBRC 105701 / NCIMB 13365 / CIP 78.65</strain>
    </source>
</reference>
<dbReference type="Proteomes" id="UP000009010">
    <property type="component" value="Chromosome"/>
</dbReference>
<evidence type="ECO:0000313" key="1">
    <source>
        <dbReference type="EMBL" id="AEX51627.1"/>
    </source>
</evidence>
<dbReference type="STRING" id="745277.Rahaq2_1755"/>
<dbReference type="KEGG" id="raq:Rahaq2_1755"/>
<dbReference type="EMBL" id="CP003244">
    <property type="protein sequence ID" value="AEX51627.1"/>
    <property type="molecule type" value="Genomic_DNA"/>
</dbReference>
<organism evidence="1 2">
    <name type="scientific">Rahnella aquatilis (strain ATCC 33071 / DSM 4594 / JCM 1683 / NBRC 105701 / NCIMB 13365 / CIP 78.65)</name>
    <dbReference type="NCBI Taxonomy" id="745277"/>
    <lineage>
        <taxon>Bacteria</taxon>
        <taxon>Pseudomonadati</taxon>
        <taxon>Pseudomonadota</taxon>
        <taxon>Gammaproteobacteria</taxon>
        <taxon>Enterobacterales</taxon>
        <taxon>Yersiniaceae</taxon>
        <taxon>Rahnella</taxon>
    </lineage>
</organism>